<organism evidence="2 3">
    <name type="scientific">Schizopora paradoxa</name>
    <dbReference type="NCBI Taxonomy" id="27342"/>
    <lineage>
        <taxon>Eukaryota</taxon>
        <taxon>Fungi</taxon>
        <taxon>Dikarya</taxon>
        <taxon>Basidiomycota</taxon>
        <taxon>Agaricomycotina</taxon>
        <taxon>Agaricomycetes</taxon>
        <taxon>Hymenochaetales</taxon>
        <taxon>Schizoporaceae</taxon>
        <taxon>Schizopora</taxon>
    </lineage>
</organism>
<feature type="region of interest" description="Disordered" evidence="1">
    <location>
        <begin position="82"/>
        <end position="111"/>
    </location>
</feature>
<evidence type="ECO:0000313" key="2">
    <source>
        <dbReference type="EMBL" id="KLO04742.1"/>
    </source>
</evidence>
<feature type="non-terminal residue" evidence="2">
    <location>
        <position position="185"/>
    </location>
</feature>
<sequence length="185" mass="20620">EENQFEFYGAPDSLITPDHSFLQIANFNKQEIQIQPGQILGWAHIPENWLDTRGSLPRPTWERLEKHSAAVKAVAKDLLNRDQVDSKNLGGEGQDELQGGPKTAETADPDPIPMGKLLDEIHFSTDLTTEQRNEIAKIVLKHPKAFGLDGRLGHYNCQVKVPLKEGSKPISLPPFGSSPEKRQII</sequence>
<dbReference type="AlphaFoldDB" id="A0A0H2R0G0"/>
<reference evidence="2 3" key="1">
    <citation type="submission" date="2015-04" db="EMBL/GenBank/DDBJ databases">
        <title>Complete genome sequence of Schizopora paradoxa KUC8140, a cosmopolitan wood degrader in East Asia.</title>
        <authorList>
            <consortium name="DOE Joint Genome Institute"/>
            <person name="Min B."/>
            <person name="Park H."/>
            <person name="Jang Y."/>
            <person name="Kim J.-J."/>
            <person name="Kim K.H."/>
            <person name="Pangilinan J."/>
            <person name="Lipzen A."/>
            <person name="Riley R."/>
            <person name="Grigoriev I.V."/>
            <person name="Spatafora J.W."/>
            <person name="Choi I.-G."/>
        </authorList>
    </citation>
    <scope>NUCLEOTIDE SEQUENCE [LARGE SCALE GENOMIC DNA]</scope>
    <source>
        <strain evidence="2 3">KUC8140</strain>
    </source>
</reference>
<protein>
    <submittedName>
        <fullName evidence="2">Uncharacterized protein</fullName>
    </submittedName>
</protein>
<dbReference type="STRING" id="27342.A0A0H2R0G0"/>
<dbReference type="Proteomes" id="UP000053477">
    <property type="component" value="Unassembled WGS sequence"/>
</dbReference>
<keyword evidence="3" id="KW-1185">Reference proteome</keyword>
<name>A0A0H2R0G0_9AGAM</name>
<feature type="non-terminal residue" evidence="2">
    <location>
        <position position="1"/>
    </location>
</feature>
<dbReference type="EMBL" id="KQ086445">
    <property type="protein sequence ID" value="KLO04742.1"/>
    <property type="molecule type" value="Genomic_DNA"/>
</dbReference>
<evidence type="ECO:0000313" key="3">
    <source>
        <dbReference type="Proteomes" id="UP000053477"/>
    </source>
</evidence>
<accession>A0A0H2R0G0</accession>
<feature type="region of interest" description="Disordered" evidence="1">
    <location>
        <begin position="166"/>
        <end position="185"/>
    </location>
</feature>
<dbReference type="InParanoid" id="A0A0H2R0G0"/>
<proteinExistence type="predicted"/>
<gene>
    <name evidence="2" type="ORF">SCHPADRAFT_815443</name>
</gene>
<evidence type="ECO:0000256" key="1">
    <source>
        <dbReference type="SAM" id="MobiDB-lite"/>
    </source>
</evidence>
<dbReference type="OrthoDB" id="6776860at2759"/>